<organism evidence="3 4">
    <name type="scientific">Dibothriocephalus latus</name>
    <name type="common">Fish tapeworm</name>
    <name type="synonym">Diphyllobothrium latum</name>
    <dbReference type="NCBI Taxonomy" id="60516"/>
    <lineage>
        <taxon>Eukaryota</taxon>
        <taxon>Metazoa</taxon>
        <taxon>Spiralia</taxon>
        <taxon>Lophotrochozoa</taxon>
        <taxon>Platyhelminthes</taxon>
        <taxon>Cestoda</taxon>
        <taxon>Eucestoda</taxon>
        <taxon>Diphyllobothriidea</taxon>
        <taxon>Diphyllobothriidae</taxon>
        <taxon>Dibothriocephalus</taxon>
    </lineage>
</organism>
<evidence type="ECO:0000313" key="3">
    <source>
        <dbReference type="EMBL" id="VDN42522.1"/>
    </source>
</evidence>
<feature type="compositionally biased region" description="Polar residues" evidence="1">
    <location>
        <begin position="67"/>
        <end position="81"/>
    </location>
</feature>
<dbReference type="AlphaFoldDB" id="A0A3P7RG98"/>
<dbReference type="OrthoDB" id="265306at2759"/>
<feature type="domain" description="Peptidase C19 ubiquitin carboxyl-terminal hydrolase" evidence="2">
    <location>
        <begin position="15"/>
        <end position="87"/>
    </location>
</feature>
<feature type="compositionally biased region" description="Basic residues" evidence="1">
    <location>
        <begin position="118"/>
        <end position="141"/>
    </location>
</feature>
<sequence length="153" mass="17156">MQSTAGGTVPASTIQKFKSAFSKVVPTYAGNLQQDAFEFMDYLLDLLHEETKTCLQVSEPHRRISVLNPTSPIKENFAQNPSAPPQHSDEIKENTSSRSERPSLSEADRTVAKETKRSIIRRIVHRLRHRSRSSSKTRRSKRAEGASENGGHL</sequence>
<dbReference type="Proteomes" id="UP000281553">
    <property type="component" value="Unassembled WGS sequence"/>
</dbReference>
<dbReference type="Pfam" id="PF00443">
    <property type="entry name" value="UCH"/>
    <property type="match status" value="1"/>
</dbReference>
<reference evidence="3 4" key="1">
    <citation type="submission" date="2018-11" db="EMBL/GenBank/DDBJ databases">
        <authorList>
            <consortium name="Pathogen Informatics"/>
        </authorList>
    </citation>
    <scope>NUCLEOTIDE SEQUENCE [LARGE SCALE GENOMIC DNA]</scope>
</reference>
<feature type="compositionally biased region" description="Basic and acidic residues" evidence="1">
    <location>
        <begin position="87"/>
        <end position="117"/>
    </location>
</feature>
<gene>
    <name evidence="3" type="ORF">DILT_LOCUS18846</name>
</gene>
<evidence type="ECO:0000313" key="4">
    <source>
        <dbReference type="Proteomes" id="UP000281553"/>
    </source>
</evidence>
<evidence type="ECO:0000259" key="2">
    <source>
        <dbReference type="Pfam" id="PF00443"/>
    </source>
</evidence>
<dbReference type="EMBL" id="UYRU01104895">
    <property type="protein sequence ID" value="VDN42522.1"/>
    <property type="molecule type" value="Genomic_DNA"/>
</dbReference>
<dbReference type="InterPro" id="IPR038765">
    <property type="entry name" value="Papain-like_cys_pep_sf"/>
</dbReference>
<dbReference type="GO" id="GO:0016579">
    <property type="term" value="P:protein deubiquitination"/>
    <property type="evidence" value="ECO:0007669"/>
    <property type="project" value="InterPro"/>
</dbReference>
<dbReference type="InterPro" id="IPR001394">
    <property type="entry name" value="Peptidase_C19_UCH"/>
</dbReference>
<feature type="region of interest" description="Disordered" evidence="1">
    <location>
        <begin position="65"/>
        <end position="153"/>
    </location>
</feature>
<accession>A0A3P7RG98</accession>
<dbReference type="GO" id="GO:0004843">
    <property type="term" value="F:cysteine-type deubiquitinase activity"/>
    <property type="evidence" value="ECO:0007669"/>
    <property type="project" value="InterPro"/>
</dbReference>
<name>A0A3P7RG98_DIBLA</name>
<dbReference type="Gene3D" id="3.90.70.10">
    <property type="entry name" value="Cysteine proteinases"/>
    <property type="match status" value="1"/>
</dbReference>
<dbReference type="SUPFAM" id="SSF54001">
    <property type="entry name" value="Cysteine proteinases"/>
    <property type="match status" value="1"/>
</dbReference>
<proteinExistence type="predicted"/>
<protein>
    <recommendedName>
        <fullName evidence="2">Peptidase C19 ubiquitin carboxyl-terminal hydrolase domain-containing protein</fullName>
    </recommendedName>
</protein>
<keyword evidence="4" id="KW-1185">Reference proteome</keyword>
<evidence type="ECO:0000256" key="1">
    <source>
        <dbReference type="SAM" id="MobiDB-lite"/>
    </source>
</evidence>